<protein>
    <recommendedName>
        <fullName evidence="3">Intein C-terminal splicing domain-containing protein</fullName>
    </recommendedName>
</protein>
<dbReference type="InterPro" id="IPR036844">
    <property type="entry name" value="Hint_dom_sf"/>
</dbReference>
<dbReference type="AlphaFoldDB" id="A0AAP0YK31"/>
<comment type="caution">
    <text evidence="1">The sequence shown here is derived from an EMBL/GenBank/DDBJ whole genome shotgun (WGS) entry which is preliminary data.</text>
</comment>
<evidence type="ECO:0008006" key="3">
    <source>
        <dbReference type="Google" id="ProtNLM"/>
    </source>
</evidence>
<dbReference type="NCBIfam" id="TIGR01443">
    <property type="entry name" value="intein_Cterm"/>
    <property type="match status" value="1"/>
</dbReference>
<sequence length="110" mass="12411">MPIEELDVNDTLQLKDNSIVVIDNKIIFSTFIKVYNLEVEDNENYYVTIDSVLAHNGYEKDKVYDSEEKAICEAKKCIGLKESDELPEGVGKFGSPQYGDTKKGGMFFST</sequence>
<reference evidence="1 2" key="1">
    <citation type="journal article" date="2015" name="BMC Genomics">
        <title>Comparative genome analysis of Prevotella intermedia strain isolated from infected root canal reveals features related to pathogenicity and adaptation.</title>
        <authorList>
            <person name="Ruan Y."/>
            <person name="Shen L."/>
            <person name="Zou Y."/>
            <person name="Qi Z."/>
            <person name="Yin J."/>
            <person name="Jiang J."/>
            <person name="Guo L."/>
            <person name="He L."/>
            <person name="Chen Z."/>
            <person name="Tang Z."/>
            <person name="Qin S."/>
        </authorList>
    </citation>
    <scope>NUCLEOTIDE SEQUENCE [LARGE SCALE GENOMIC DNA]</scope>
    <source>
        <strain evidence="1 2">ZT</strain>
    </source>
</reference>
<evidence type="ECO:0000313" key="2">
    <source>
        <dbReference type="Proteomes" id="UP000032541"/>
    </source>
</evidence>
<dbReference type="Gene3D" id="2.170.16.10">
    <property type="entry name" value="Hedgehog/Intein (Hint) domain"/>
    <property type="match status" value="1"/>
</dbReference>
<gene>
    <name evidence="1" type="ORF">M573_134006</name>
</gene>
<dbReference type="EMBL" id="ATMK01000034">
    <property type="protein sequence ID" value="KJJ86250.1"/>
    <property type="molecule type" value="Genomic_DNA"/>
</dbReference>
<dbReference type="Proteomes" id="UP000032541">
    <property type="component" value="Unassembled WGS sequence"/>
</dbReference>
<evidence type="ECO:0000313" key="1">
    <source>
        <dbReference type="EMBL" id="KJJ86250.1"/>
    </source>
</evidence>
<organism evidence="1 2">
    <name type="scientific">Prevotella intermedia ZT</name>
    <dbReference type="NCBI Taxonomy" id="1347790"/>
    <lineage>
        <taxon>Bacteria</taxon>
        <taxon>Pseudomonadati</taxon>
        <taxon>Bacteroidota</taxon>
        <taxon>Bacteroidia</taxon>
        <taxon>Bacteroidales</taxon>
        <taxon>Prevotellaceae</taxon>
        <taxon>Prevotella</taxon>
    </lineage>
</organism>
<dbReference type="SUPFAM" id="SSF51294">
    <property type="entry name" value="Hedgehog/intein (Hint) domain"/>
    <property type="match status" value="1"/>
</dbReference>
<name>A0AAP0YK31_PREIN</name>
<proteinExistence type="predicted"/>
<accession>A0AAP0YK31</accession>
<dbReference type="InterPro" id="IPR030934">
    <property type="entry name" value="Intein_C"/>
</dbReference>
<dbReference type="PROSITE" id="PS50818">
    <property type="entry name" value="INTEIN_C_TER"/>
    <property type="match status" value="1"/>
</dbReference>